<gene>
    <name evidence="1" type="ORF">IDJ81_01245</name>
</gene>
<sequence>MAHQFSADERAALLAIKGVGPTVIQRLEEIGVASFDDLAETSVETVCNRVAAALGASCWKNSPQAKGAIAAAIDYARTRMGAVSQ</sequence>
<dbReference type="Gene3D" id="1.10.150.20">
    <property type="entry name" value="5' to 3' exonuclease, C-terminal subdomain"/>
    <property type="match status" value="1"/>
</dbReference>
<dbReference type="EMBL" id="CP061510">
    <property type="protein sequence ID" value="QSB44831.1"/>
    <property type="molecule type" value="Genomic_DNA"/>
</dbReference>
<organism evidence="1 2">
    <name type="scientific">Tsuneonella flava</name>
    <dbReference type="NCBI Taxonomy" id="2055955"/>
    <lineage>
        <taxon>Bacteria</taxon>
        <taxon>Pseudomonadati</taxon>
        <taxon>Pseudomonadota</taxon>
        <taxon>Alphaproteobacteria</taxon>
        <taxon>Sphingomonadales</taxon>
        <taxon>Erythrobacteraceae</taxon>
        <taxon>Tsuneonella</taxon>
    </lineage>
</organism>
<accession>A0ABX7KCE1</accession>
<evidence type="ECO:0000313" key="1">
    <source>
        <dbReference type="EMBL" id="QSB44831.1"/>
    </source>
</evidence>
<protein>
    <submittedName>
        <fullName evidence="1">Helix-hairpin-helix domain-containing protein</fullName>
    </submittedName>
</protein>
<dbReference type="RefSeq" id="WP_205442960.1">
    <property type="nucleotide sequence ID" value="NZ_CP061510.1"/>
</dbReference>
<name>A0ABX7KCE1_9SPHN</name>
<evidence type="ECO:0000313" key="2">
    <source>
        <dbReference type="Proteomes" id="UP000663637"/>
    </source>
</evidence>
<keyword evidence="2" id="KW-1185">Reference proteome</keyword>
<reference evidence="1 2" key="1">
    <citation type="submission" date="2020-09" db="EMBL/GenBank/DDBJ databases">
        <title>Complete genome sequence of altererythrobacter flavus SS-21NJ, isolated from Dongying oil sludge in Shandong province.</title>
        <authorList>
            <person name="Sun S."/>
            <person name="Zhang Z."/>
        </authorList>
    </citation>
    <scope>NUCLEOTIDE SEQUENCE [LARGE SCALE GENOMIC DNA]</scope>
    <source>
        <strain evidence="1 2">SS-21NJ</strain>
    </source>
</reference>
<dbReference type="Proteomes" id="UP000663637">
    <property type="component" value="Chromosome"/>
</dbReference>
<proteinExistence type="predicted"/>